<evidence type="ECO:0000256" key="6">
    <source>
        <dbReference type="ARBA" id="ARBA00023315"/>
    </source>
</evidence>
<reference evidence="11" key="1">
    <citation type="submission" date="2025-08" db="UniProtKB">
        <authorList>
            <consortium name="RefSeq"/>
        </authorList>
    </citation>
    <scope>IDENTIFICATION</scope>
    <source>
        <tissue evidence="11">Brain</tissue>
    </source>
</reference>
<accession>A0AAJ7LTS6</accession>
<dbReference type="FunFam" id="3.90.260.10:FF:000001">
    <property type="entry name" value="Protein-glutamine gamma-glutamyltransferase 2"/>
    <property type="match status" value="1"/>
</dbReference>
<dbReference type="InterPro" id="IPR038765">
    <property type="entry name" value="Papain-like_cys_pep_sf"/>
</dbReference>
<protein>
    <recommendedName>
        <fullName evidence="7">protein-glutamine gamma-glutamyltransferase</fullName>
        <ecNumber evidence="7">2.3.2.13</ecNumber>
    </recommendedName>
</protein>
<dbReference type="InterPro" id="IPR013783">
    <property type="entry name" value="Ig-like_fold"/>
</dbReference>
<evidence type="ECO:0000313" key="10">
    <source>
        <dbReference type="Proteomes" id="UP000694890"/>
    </source>
</evidence>
<dbReference type="PANTHER" id="PTHR11590:SF80">
    <property type="entry name" value="TRANSGLUTAMINASE 5,-LIKE"/>
    <property type="match status" value="1"/>
</dbReference>
<dbReference type="PIRSF" id="PIRSF000459">
    <property type="entry name" value="TGM_EBP42"/>
    <property type="match status" value="1"/>
</dbReference>
<evidence type="ECO:0000259" key="9">
    <source>
        <dbReference type="SMART" id="SM00460"/>
    </source>
</evidence>
<dbReference type="InterPro" id="IPR023608">
    <property type="entry name" value="Transglutaminase_animal"/>
</dbReference>
<keyword evidence="3" id="KW-0808">Transferase</keyword>
<evidence type="ECO:0000256" key="4">
    <source>
        <dbReference type="ARBA" id="ARBA00022723"/>
    </source>
</evidence>
<dbReference type="GO" id="GO:0046872">
    <property type="term" value="F:metal ion binding"/>
    <property type="evidence" value="ECO:0007669"/>
    <property type="project" value="UniProtKB-KW"/>
</dbReference>
<feature type="active site" evidence="8">
    <location>
        <position position="289"/>
    </location>
</feature>
<evidence type="ECO:0000256" key="3">
    <source>
        <dbReference type="ARBA" id="ARBA00022679"/>
    </source>
</evidence>
<dbReference type="InterPro" id="IPR008958">
    <property type="entry name" value="Transglutaminase_C"/>
</dbReference>
<name>A0AAJ7LTS6_LATCA</name>
<sequence length="715" mass="80149">MDCMQQTTHNISGTDHGHCHLKLVNFKVHDNHTSHETQGLSEKQLVVRRGKPFKLSLLFCGRLWNPHTERLVLEVWLGSLSERIPVQFGNKWSDLQHWSATIYPDDCASKSVTVHICSPVLSSVAVYNLLVHIETKYNRKSYAVGSFVLLCNPWLKDDPVYMPLDAQIQEYIKSDYGLVFMGTNLNVRSRPWSYGQYEPGVLEACLRLLQVSPQHLSDKDKDYIRRADPVYLSRVVCAMVNCNDDLGILEGKWQGSYKDGVKPTDWSSSADILHHWVSSNYSPVRYGQCWVFASVLCTVMRVLGIPSRVVTVFNAAHDGNANQKIEEFYSSTGEKLNLSKDSIWNFHVWVECWMRRLDLGAEFDGWQIVDPTPQEKSAGIFCCGPCPVGAVQQRCLGVPYDTPFLYASVDADIVQLIVRDGLVVGRRMDTESVGQLIYTKSIGSDSPENLTSTYKRRHQVVQYREQPHAMLLHSSNMQSYTVTLEGAEVSSPEGMSPGLEVSLSINGVPTVGESISMSVTVTNQSSNPRVLMEYLNAQLKEYNSDPQKSFWKTHREVHIQPHEVLTLKHTIPPSDYESVMADDDIVNLAVVIKDVRTEERVLDTKDFNISSPQITIEIEGGDSIQMKKEHTVQVSFTNNFTKTLSGAVLTVEGSGLLKGKQEVRLPLLQPGKKIEKRMSIMATSPGTKVLMATFSHSNSPTVISRSLHKVSVVAA</sequence>
<comment type="cofactor">
    <cofactor evidence="1">
        <name>Ca(2+)</name>
        <dbReference type="ChEBI" id="CHEBI:29108"/>
    </cofactor>
</comment>
<dbReference type="SUPFAM" id="SSF49309">
    <property type="entry name" value="Transglutaminase, two C-terminal domains"/>
    <property type="match status" value="2"/>
</dbReference>
<keyword evidence="6" id="KW-0012">Acyltransferase</keyword>
<evidence type="ECO:0000256" key="8">
    <source>
        <dbReference type="PIRSR" id="PIRSR000459-1"/>
    </source>
</evidence>
<dbReference type="GO" id="GO:0007399">
    <property type="term" value="P:nervous system development"/>
    <property type="evidence" value="ECO:0007669"/>
    <property type="project" value="UniProtKB-ARBA"/>
</dbReference>
<evidence type="ECO:0000256" key="7">
    <source>
        <dbReference type="ARBA" id="ARBA00024222"/>
    </source>
</evidence>
<dbReference type="GO" id="GO:0005739">
    <property type="term" value="C:mitochondrion"/>
    <property type="evidence" value="ECO:0007669"/>
    <property type="project" value="TreeGrafter"/>
</dbReference>
<dbReference type="SMART" id="SM00460">
    <property type="entry name" value="TGc"/>
    <property type="match status" value="1"/>
</dbReference>
<evidence type="ECO:0000313" key="11">
    <source>
        <dbReference type="RefSeq" id="XP_018530524.2"/>
    </source>
</evidence>
<dbReference type="GeneID" id="108882496"/>
<dbReference type="Gene3D" id="3.90.260.10">
    <property type="entry name" value="Transglutaminase-like"/>
    <property type="match status" value="1"/>
</dbReference>
<organism evidence="10 11">
    <name type="scientific">Lates calcarifer</name>
    <name type="common">Barramundi</name>
    <name type="synonym">Holocentrus calcarifer</name>
    <dbReference type="NCBI Taxonomy" id="8187"/>
    <lineage>
        <taxon>Eukaryota</taxon>
        <taxon>Metazoa</taxon>
        <taxon>Chordata</taxon>
        <taxon>Craniata</taxon>
        <taxon>Vertebrata</taxon>
        <taxon>Euteleostomi</taxon>
        <taxon>Actinopterygii</taxon>
        <taxon>Neopterygii</taxon>
        <taxon>Teleostei</taxon>
        <taxon>Neoteleostei</taxon>
        <taxon>Acanthomorphata</taxon>
        <taxon>Carangaria</taxon>
        <taxon>Carangaria incertae sedis</taxon>
        <taxon>Centropomidae</taxon>
        <taxon>Lates</taxon>
    </lineage>
</organism>
<dbReference type="AlphaFoldDB" id="A0AAJ7LTS6"/>
<feature type="domain" description="Transglutaminase-like" evidence="9">
    <location>
        <begin position="281"/>
        <end position="373"/>
    </location>
</feature>
<evidence type="ECO:0000256" key="5">
    <source>
        <dbReference type="ARBA" id="ARBA00022837"/>
    </source>
</evidence>
<dbReference type="EC" id="2.3.2.13" evidence="7"/>
<dbReference type="Gene3D" id="2.60.40.10">
    <property type="entry name" value="Immunoglobulins"/>
    <property type="match status" value="3"/>
</dbReference>
<comment type="similarity">
    <text evidence="2">Belongs to the transglutaminase superfamily. Transglutaminase family.</text>
</comment>
<dbReference type="InterPro" id="IPR002931">
    <property type="entry name" value="Transglutaminase-like"/>
</dbReference>
<dbReference type="Pfam" id="PF01841">
    <property type="entry name" value="Transglut_core"/>
    <property type="match status" value="1"/>
</dbReference>
<dbReference type="RefSeq" id="XP_018530524.2">
    <property type="nucleotide sequence ID" value="XM_018675008.2"/>
</dbReference>
<keyword evidence="5" id="KW-0106">Calcium</keyword>
<dbReference type="Pfam" id="PF00927">
    <property type="entry name" value="Transglut_C"/>
    <property type="match status" value="2"/>
</dbReference>
<evidence type="ECO:0000256" key="1">
    <source>
        <dbReference type="ARBA" id="ARBA00001913"/>
    </source>
</evidence>
<evidence type="ECO:0000256" key="2">
    <source>
        <dbReference type="ARBA" id="ARBA00005968"/>
    </source>
</evidence>
<feature type="active site" evidence="8">
    <location>
        <position position="370"/>
    </location>
</feature>
<dbReference type="Proteomes" id="UP000694890">
    <property type="component" value="Linkage group LG6"/>
</dbReference>
<dbReference type="SUPFAM" id="SSF54001">
    <property type="entry name" value="Cysteine proteinases"/>
    <property type="match status" value="1"/>
</dbReference>
<gene>
    <name evidence="11" type="primary">LOC108882496</name>
</gene>
<dbReference type="KEGG" id="lcf:108882496"/>
<proteinExistence type="inferred from homology"/>
<dbReference type="InterPro" id="IPR036238">
    <property type="entry name" value="Transglutaminase_C_sf"/>
</dbReference>
<dbReference type="Pfam" id="PF00868">
    <property type="entry name" value="Transglut_N"/>
    <property type="match status" value="1"/>
</dbReference>
<dbReference type="InterPro" id="IPR001102">
    <property type="entry name" value="Transglutaminase_N"/>
</dbReference>
<dbReference type="PANTHER" id="PTHR11590">
    <property type="entry name" value="PROTEIN-GLUTAMINE GAMMA-GLUTAMYLTRANSFERASE"/>
    <property type="match status" value="1"/>
</dbReference>
<keyword evidence="4" id="KW-0479">Metal-binding</keyword>
<dbReference type="InterPro" id="IPR036985">
    <property type="entry name" value="Transglutaminase-like_sf"/>
</dbReference>
<dbReference type="GO" id="GO:0003810">
    <property type="term" value="F:protein-glutamine gamma-glutamyltransferase activity"/>
    <property type="evidence" value="ECO:0007669"/>
    <property type="project" value="UniProtKB-EC"/>
</dbReference>
<dbReference type="InterPro" id="IPR014756">
    <property type="entry name" value="Ig_E-set"/>
</dbReference>
<dbReference type="SUPFAM" id="SSF81296">
    <property type="entry name" value="E set domains"/>
    <property type="match status" value="1"/>
</dbReference>
<dbReference type="InterPro" id="IPR050779">
    <property type="entry name" value="Transglutaminase"/>
</dbReference>
<feature type="active site" evidence="8">
    <location>
        <position position="347"/>
    </location>
</feature>